<gene>
    <name evidence="9 12" type="primary">secY</name>
</gene>
<organism evidence="12">
    <name type="scientific">Florenciella parvula</name>
    <dbReference type="NCBI Taxonomy" id="236787"/>
    <lineage>
        <taxon>Eukaryota</taxon>
        <taxon>Sar</taxon>
        <taxon>Stramenopiles</taxon>
        <taxon>Ochrophyta</taxon>
        <taxon>Dictyochophyceae</taxon>
        <taxon>Florenciellales</taxon>
        <taxon>Florenciella</taxon>
    </lineage>
</organism>
<feature type="transmembrane region" description="Helical" evidence="9">
    <location>
        <begin position="105"/>
        <end position="125"/>
    </location>
</feature>
<evidence type="ECO:0000256" key="2">
    <source>
        <dbReference type="ARBA" id="ARBA00005751"/>
    </source>
</evidence>
<feature type="transmembrane region" description="Helical" evidence="9">
    <location>
        <begin position="249"/>
        <end position="270"/>
    </location>
</feature>
<comment type="subcellular location">
    <subcellularLocation>
        <location evidence="1 10">Membrane</location>
        <topology evidence="1 10">Multi-pass membrane protein</topology>
    </subcellularLocation>
    <subcellularLocation>
        <location evidence="9">Plastid</location>
        <location evidence="9">Chloroplast thylakoid membrane</location>
        <topology evidence="9">Multi-pass membrane protein</topology>
    </subcellularLocation>
</comment>
<name>A0A516ZA03_9STRA</name>
<dbReference type="InterPro" id="IPR030659">
    <property type="entry name" value="SecY_CS"/>
</dbReference>
<keyword evidence="7 9" id="KW-0811">Translocation</keyword>
<evidence type="ECO:0000256" key="10">
    <source>
        <dbReference type="RuleBase" id="RU003484"/>
    </source>
</evidence>
<keyword evidence="12" id="KW-0150">Chloroplast</keyword>
<comment type="subunit">
    <text evidence="9">Component of the plastid Sec protein translocase complex, which is composed of at least SecY and SecE.</text>
</comment>
<sequence>MQSNEQNSVGNKIRTTILVIFITRVGNYIPVPNVDQEYLINILNSTPILRNFYTNENLVLGIFTLGILPYINASIMMQLLTSVVPSLEKLQKEEGEAGRRQITKYTRYLTLFWAVVESVSITFALRPILFIWNFDVCSQIALALIAGSMIILWLSEIITEKGIGNGSSIIITANILAGLPNTLKTIFNSGSSLSILLNILSFTILITGIIYVQEAVRVIPLISAKQLFSQTENPTKTSFLPLKINQGGVMPIIFASTVLTFLTVFTGFIAKLDTFSNLNISANVQTIFYSGTNFALILAFSLFYSNLILNPNELAKDLNKMAVTIPGIRPGNQTKEFLNKTLRRLSLLGALFLALIVTIPNIRSSYGFGVTSLLILVGVTVDTSRQIQTLLISESYNKTN</sequence>
<evidence type="ECO:0000256" key="9">
    <source>
        <dbReference type="HAMAP-Rule" id="MF_01465"/>
    </source>
</evidence>
<comment type="similarity">
    <text evidence="2 9 11">Belongs to the SecY/SEC61-alpha family.</text>
</comment>
<evidence type="ECO:0000256" key="8">
    <source>
        <dbReference type="ARBA" id="ARBA00023136"/>
    </source>
</evidence>
<dbReference type="GO" id="GO:0009535">
    <property type="term" value="C:chloroplast thylakoid membrane"/>
    <property type="evidence" value="ECO:0007669"/>
    <property type="project" value="UniProtKB-SubCell"/>
</dbReference>
<dbReference type="PANTHER" id="PTHR10906">
    <property type="entry name" value="SECY/SEC61-ALPHA FAMILY MEMBER"/>
    <property type="match status" value="1"/>
</dbReference>
<dbReference type="PROSITE" id="PS00755">
    <property type="entry name" value="SECY_1"/>
    <property type="match status" value="1"/>
</dbReference>
<evidence type="ECO:0000256" key="3">
    <source>
        <dbReference type="ARBA" id="ARBA00022448"/>
    </source>
</evidence>
<dbReference type="PIRSF" id="PIRSF004557">
    <property type="entry name" value="SecY"/>
    <property type="match status" value="1"/>
</dbReference>
<dbReference type="GO" id="GO:0006605">
    <property type="term" value="P:protein targeting"/>
    <property type="evidence" value="ECO:0007669"/>
    <property type="project" value="UniProtKB-UniRule"/>
</dbReference>
<dbReference type="GO" id="GO:0065002">
    <property type="term" value="P:intracellular protein transmembrane transport"/>
    <property type="evidence" value="ECO:0007669"/>
    <property type="project" value="UniProtKB-UniRule"/>
</dbReference>
<dbReference type="InterPro" id="IPR026593">
    <property type="entry name" value="SecY"/>
</dbReference>
<dbReference type="NCBIfam" id="TIGR00967">
    <property type="entry name" value="3a0501s007"/>
    <property type="match status" value="1"/>
</dbReference>
<comment type="function">
    <text evidence="9">The central subunit of the protein translocation channel SecYE. Consists of two halves formed by TMs 1-5 and 6-10. These two domains form a lateral gate at the front which open onto the bilayer between TMs 2 and 7, and are clamped together by SecE at the back. The channel is closed by both a pore ring composed of hydrophobic SecY resides and a short helix (helix 2A) on the extracellular side of the membrane which forms a plug.</text>
</comment>
<keyword evidence="6 9" id="KW-1133">Transmembrane helix</keyword>
<evidence type="ECO:0000256" key="6">
    <source>
        <dbReference type="ARBA" id="ARBA00022989"/>
    </source>
</evidence>
<dbReference type="SUPFAM" id="SSF103491">
    <property type="entry name" value="Preprotein translocase SecY subunit"/>
    <property type="match status" value="1"/>
</dbReference>
<evidence type="ECO:0000256" key="5">
    <source>
        <dbReference type="ARBA" id="ARBA00022927"/>
    </source>
</evidence>
<accession>A0A516ZA03</accession>
<dbReference type="InterPro" id="IPR023201">
    <property type="entry name" value="SecY_dom_sf"/>
</dbReference>
<proteinExistence type="inferred from homology"/>
<comment type="caution">
    <text evidence="9">Lacks conserved residue(s) required for the propagation of feature annotation.</text>
</comment>
<reference evidence="12" key="1">
    <citation type="journal article" date="2019" name="J. Phycol.">
        <title>Dictyochophyceae plastid genomes reveal unusual variability of their organization.</title>
        <authorList>
            <person name="Han K.Y."/>
            <person name="Maciszewski K."/>
            <person name="Graf L."/>
            <person name="Yang J.H."/>
            <person name="Andersen R.A."/>
            <person name="Karnkowska A."/>
            <person name="Yoon H.S."/>
        </authorList>
    </citation>
    <scope>NUCLEOTIDE SEQUENCE</scope>
</reference>
<dbReference type="Gene3D" id="1.10.3370.10">
    <property type="entry name" value="SecY subunit domain"/>
    <property type="match status" value="1"/>
</dbReference>
<dbReference type="InterPro" id="IPR002208">
    <property type="entry name" value="SecY/SEC61-alpha"/>
</dbReference>
<evidence type="ECO:0000313" key="12">
    <source>
        <dbReference type="EMBL" id="QDR24542.1"/>
    </source>
</evidence>
<evidence type="ECO:0000256" key="11">
    <source>
        <dbReference type="RuleBase" id="RU004349"/>
    </source>
</evidence>
<protein>
    <recommendedName>
        <fullName evidence="9">Protein translocase subunit SecY</fullName>
    </recommendedName>
</protein>
<keyword evidence="4 9" id="KW-0812">Transmembrane</keyword>
<dbReference type="HAMAP" id="MF_01465">
    <property type="entry name" value="SecY"/>
    <property type="match status" value="1"/>
</dbReference>
<geneLocation type="chloroplast" evidence="12"/>
<dbReference type="RefSeq" id="YP_009684456.1">
    <property type="nucleotide sequence ID" value="NC_044407.1"/>
</dbReference>
<dbReference type="GeneID" id="41657400"/>
<dbReference type="PROSITE" id="PS00756">
    <property type="entry name" value="SECY_2"/>
    <property type="match status" value="1"/>
</dbReference>
<dbReference type="EMBL" id="MK518352">
    <property type="protein sequence ID" value="QDR24542.1"/>
    <property type="molecule type" value="Genomic_DNA"/>
</dbReference>
<feature type="transmembrane region" description="Helical" evidence="9">
    <location>
        <begin position="290"/>
        <end position="309"/>
    </location>
</feature>
<feature type="transmembrane region" description="Helical" evidence="9">
    <location>
        <begin position="342"/>
        <end position="359"/>
    </location>
</feature>
<evidence type="ECO:0000256" key="1">
    <source>
        <dbReference type="ARBA" id="ARBA00004141"/>
    </source>
</evidence>
<keyword evidence="5 9" id="KW-0653">Protein transport</keyword>
<keyword evidence="9" id="KW-0793">Thylakoid</keyword>
<keyword evidence="3 9" id="KW-0813">Transport</keyword>
<keyword evidence="8 9" id="KW-0472">Membrane</keyword>
<dbReference type="Pfam" id="PF00344">
    <property type="entry name" value="SecY"/>
    <property type="match status" value="1"/>
</dbReference>
<feature type="transmembrane region" description="Helical" evidence="9">
    <location>
        <begin position="58"/>
        <end position="84"/>
    </location>
</feature>
<dbReference type="AlphaFoldDB" id="A0A516ZA03"/>
<evidence type="ECO:0000256" key="7">
    <source>
        <dbReference type="ARBA" id="ARBA00023010"/>
    </source>
</evidence>
<feature type="transmembrane region" description="Helical" evidence="9">
    <location>
        <begin position="131"/>
        <end position="154"/>
    </location>
</feature>
<keyword evidence="12" id="KW-0934">Plastid</keyword>
<evidence type="ECO:0000256" key="4">
    <source>
        <dbReference type="ARBA" id="ARBA00022692"/>
    </source>
</evidence>
<feature type="transmembrane region" description="Helical" evidence="9">
    <location>
        <begin position="193"/>
        <end position="212"/>
    </location>
</feature>
<dbReference type="PRINTS" id="PR00303">
    <property type="entry name" value="SECYTRNLCASE"/>
</dbReference>